<organism evidence="5 6">
    <name type="scientific">Allobacillus saliphilus</name>
    <dbReference type="NCBI Taxonomy" id="2912308"/>
    <lineage>
        <taxon>Bacteria</taxon>
        <taxon>Bacillati</taxon>
        <taxon>Bacillota</taxon>
        <taxon>Bacilli</taxon>
        <taxon>Bacillales</taxon>
        <taxon>Bacillaceae</taxon>
        <taxon>Allobacillus</taxon>
    </lineage>
</organism>
<sequence length="258" mass="27961">MFLADLLSIKKNDGIATVVIDNPPMNVLSSKVTAELDQSFRQLHEDESVKVIILTGAGDRAFMAGADINEFAEEENEQTETQDVQEVFSFIENITKPTIALLNGYTLGGGLELALTCDIRIAEAHAKVGLPEVNLGLLPGAGGTQRLTRIVGPAKAKEIMFGGDPFSAEEASALGIVNKVVPQGEGKEAAEKLASTYAAKSVQALSRIKKLINSVSEYPLQEGLQLEKQLFNDLFATEDAREGIRAFREKRKPVFTNR</sequence>
<reference evidence="5 6" key="1">
    <citation type="submission" date="2021-04" db="EMBL/GenBank/DDBJ databases">
        <title>Allobacillus sp. nov. SKP8-2 isolated from shrimp paste.</title>
        <authorList>
            <person name="Tanasupawat S."/>
            <person name="Yiamsombat S."/>
            <person name="Kanchanasin P."/>
            <person name="Kuncharoen N."/>
        </authorList>
    </citation>
    <scope>NUCLEOTIDE SEQUENCE [LARGE SCALE GENOMIC DNA]</scope>
    <source>
        <strain evidence="5 6">SKP8-2</strain>
    </source>
</reference>
<dbReference type="EMBL" id="JAGSIE010000018">
    <property type="protein sequence ID" value="MBR7553882.1"/>
    <property type="molecule type" value="Genomic_DNA"/>
</dbReference>
<dbReference type="PANTHER" id="PTHR11941">
    <property type="entry name" value="ENOYL-COA HYDRATASE-RELATED"/>
    <property type="match status" value="1"/>
</dbReference>
<comment type="similarity">
    <text evidence="1 3">Belongs to the enoyl-CoA hydratase/isomerase family.</text>
</comment>
<dbReference type="RefSeq" id="WP_212369626.1">
    <property type="nucleotide sequence ID" value="NZ_JAGSIE010000018.1"/>
</dbReference>
<evidence type="ECO:0000256" key="2">
    <source>
        <dbReference type="ARBA" id="ARBA00023239"/>
    </source>
</evidence>
<dbReference type="FunFam" id="3.90.226.10:FF:000009">
    <property type="entry name" value="Carnitinyl-CoA dehydratase"/>
    <property type="match status" value="1"/>
</dbReference>
<dbReference type="AlphaFoldDB" id="A0A941CX78"/>
<evidence type="ECO:0000313" key="5">
    <source>
        <dbReference type="EMBL" id="MBR7554826.1"/>
    </source>
</evidence>
<evidence type="ECO:0000313" key="6">
    <source>
        <dbReference type="Proteomes" id="UP000675431"/>
    </source>
</evidence>
<dbReference type="InterPro" id="IPR014748">
    <property type="entry name" value="Enoyl-CoA_hydra_C"/>
</dbReference>
<dbReference type="FunFam" id="1.10.12.10:FF:000001">
    <property type="entry name" value="Probable enoyl-CoA hydratase, mitochondrial"/>
    <property type="match status" value="1"/>
</dbReference>
<protein>
    <submittedName>
        <fullName evidence="5">Enoyl-CoA hydratase/isomerase family protein</fullName>
    </submittedName>
</protein>
<name>A0A941CX78_9BACI</name>
<gene>
    <name evidence="4" type="ORF">KC820_06880</name>
    <name evidence="5" type="ORF">KC820_11890</name>
</gene>
<dbReference type="SUPFAM" id="SSF52096">
    <property type="entry name" value="ClpP/crotonase"/>
    <property type="match status" value="1"/>
</dbReference>
<dbReference type="InterPro" id="IPR001753">
    <property type="entry name" value="Enoyl-CoA_hydra/iso"/>
</dbReference>
<evidence type="ECO:0000256" key="3">
    <source>
        <dbReference type="RuleBase" id="RU003707"/>
    </source>
</evidence>
<dbReference type="GO" id="GO:0006635">
    <property type="term" value="P:fatty acid beta-oxidation"/>
    <property type="evidence" value="ECO:0007669"/>
    <property type="project" value="TreeGrafter"/>
</dbReference>
<dbReference type="PROSITE" id="PS00166">
    <property type="entry name" value="ENOYL_COA_HYDRATASE"/>
    <property type="match status" value="1"/>
</dbReference>
<keyword evidence="6" id="KW-1185">Reference proteome</keyword>
<dbReference type="InterPro" id="IPR018376">
    <property type="entry name" value="Enoyl-CoA_hyd/isom_CS"/>
</dbReference>
<dbReference type="Gene3D" id="3.90.226.10">
    <property type="entry name" value="2-enoyl-CoA Hydratase, Chain A, domain 1"/>
    <property type="match status" value="1"/>
</dbReference>
<keyword evidence="2" id="KW-0456">Lyase</keyword>
<proteinExistence type="inferred from homology"/>
<evidence type="ECO:0000256" key="1">
    <source>
        <dbReference type="ARBA" id="ARBA00005254"/>
    </source>
</evidence>
<dbReference type="InterPro" id="IPR029045">
    <property type="entry name" value="ClpP/crotonase-like_dom_sf"/>
</dbReference>
<dbReference type="CDD" id="cd06558">
    <property type="entry name" value="crotonase-like"/>
    <property type="match status" value="1"/>
</dbReference>
<dbReference type="PANTHER" id="PTHR11941:SF54">
    <property type="entry name" value="ENOYL-COA HYDRATASE, MITOCHONDRIAL"/>
    <property type="match status" value="1"/>
</dbReference>
<evidence type="ECO:0000313" key="4">
    <source>
        <dbReference type="EMBL" id="MBR7553882.1"/>
    </source>
</evidence>
<dbReference type="EMBL" id="JAGSIE010000041">
    <property type="protein sequence ID" value="MBR7554826.1"/>
    <property type="molecule type" value="Genomic_DNA"/>
</dbReference>
<accession>A0A941CX78</accession>
<comment type="caution">
    <text evidence="5">The sequence shown here is derived from an EMBL/GenBank/DDBJ whole genome shotgun (WGS) entry which is preliminary data.</text>
</comment>
<dbReference type="GO" id="GO:0016836">
    <property type="term" value="F:hydro-lyase activity"/>
    <property type="evidence" value="ECO:0007669"/>
    <property type="project" value="UniProtKB-ARBA"/>
</dbReference>
<dbReference type="Gene3D" id="1.10.12.10">
    <property type="entry name" value="Lyase 2-enoyl-coa Hydratase, Chain A, domain 2"/>
    <property type="match status" value="1"/>
</dbReference>
<dbReference type="Pfam" id="PF00378">
    <property type="entry name" value="ECH_1"/>
    <property type="match status" value="1"/>
</dbReference>
<dbReference type="Proteomes" id="UP000675431">
    <property type="component" value="Unassembled WGS sequence"/>
</dbReference>